<feature type="signal peptide" evidence="3">
    <location>
        <begin position="1"/>
        <end position="26"/>
    </location>
</feature>
<keyword evidence="2 3" id="KW-0732">Signal</keyword>
<evidence type="ECO:0000313" key="5">
    <source>
        <dbReference type="Proteomes" id="UP000198615"/>
    </source>
</evidence>
<dbReference type="AlphaFoldDB" id="A0A8G2BJL3"/>
<evidence type="ECO:0000313" key="4">
    <source>
        <dbReference type="EMBL" id="SDG07998.1"/>
    </source>
</evidence>
<name>A0A8G2BJL3_9PROT</name>
<dbReference type="Pfam" id="PF12974">
    <property type="entry name" value="Phosphonate-bd"/>
    <property type="match status" value="1"/>
</dbReference>
<accession>A0A8G2BJL3</accession>
<dbReference type="OrthoDB" id="9802896at2"/>
<dbReference type="Proteomes" id="UP000198615">
    <property type="component" value="Unassembled WGS sequence"/>
</dbReference>
<dbReference type="NCBIfam" id="TIGR01098">
    <property type="entry name" value="3A0109s03R"/>
    <property type="match status" value="1"/>
</dbReference>
<dbReference type="PANTHER" id="PTHR35841">
    <property type="entry name" value="PHOSPHONATES-BINDING PERIPLASMIC PROTEIN"/>
    <property type="match status" value="1"/>
</dbReference>
<evidence type="ECO:0000256" key="1">
    <source>
        <dbReference type="ARBA" id="ARBA00007162"/>
    </source>
</evidence>
<feature type="chain" id="PRO_5034074064" evidence="3">
    <location>
        <begin position="27"/>
        <end position="308"/>
    </location>
</feature>
<proteinExistence type="inferred from homology"/>
<dbReference type="RefSeq" id="WP_028795933.1">
    <property type="nucleotide sequence ID" value="NZ_FNBW01000010.1"/>
</dbReference>
<dbReference type="NCBIfam" id="TIGR03431">
    <property type="entry name" value="PhnD"/>
    <property type="match status" value="1"/>
</dbReference>
<dbReference type="CDD" id="cd01071">
    <property type="entry name" value="PBP2_PhnD_like"/>
    <property type="match status" value="1"/>
</dbReference>
<dbReference type="Gene3D" id="3.40.190.10">
    <property type="entry name" value="Periplasmic binding protein-like II"/>
    <property type="match status" value="2"/>
</dbReference>
<organism evidence="4 5">
    <name type="scientific">Thalassobaculum litoreum DSM 18839</name>
    <dbReference type="NCBI Taxonomy" id="1123362"/>
    <lineage>
        <taxon>Bacteria</taxon>
        <taxon>Pseudomonadati</taxon>
        <taxon>Pseudomonadota</taxon>
        <taxon>Alphaproteobacteria</taxon>
        <taxon>Rhodospirillales</taxon>
        <taxon>Thalassobaculaceae</taxon>
        <taxon>Thalassobaculum</taxon>
    </lineage>
</organism>
<dbReference type="GO" id="GO:0055085">
    <property type="term" value="P:transmembrane transport"/>
    <property type="evidence" value="ECO:0007669"/>
    <property type="project" value="InterPro"/>
</dbReference>
<comment type="caution">
    <text evidence="4">The sequence shown here is derived from an EMBL/GenBank/DDBJ whole genome shotgun (WGS) entry which is preliminary data.</text>
</comment>
<dbReference type="GO" id="GO:0043190">
    <property type="term" value="C:ATP-binding cassette (ABC) transporter complex"/>
    <property type="evidence" value="ECO:0007669"/>
    <property type="project" value="InterPro"/>
</dbReference>
<dbReference type="InterPro" id="IPR005770">
    <property type="entry name" value="PhnD"/>
</dbReference>
<gene>
    <name evidence="4" type="ORF">SAMN05660686_03271</name>
</gene>
<keyword evidence="5" id="KW-1185">Reference proteome</keyword>
<sequence>MTFLRTAAAAAVTALVAFAGTAPVSAADLGIKEFRIGLLGGENASDRLRSNECLRERTEKLLGVETKLFAPADYNGVIEGLLGGNLDMAWLGASGYAAVYLEDPEAVEPVLVKINVDGSYGYHSIGFARADSGITSLEDLKDKKFGFGDPNSTSGYLIPSIEIPAAGFPMTPGEYFGDVVFTGGHEQTIVAVANGDIDAGVTWADGIGAWEEGYNSGALRKAADAGLVDMTQLVEIWRSKVIPEGPIVLRKALPEKVKLLMTGLMASLESMDPECAYGVMAGEVKGMAPITHAEYEVIVAARKSKIGK</sequence>
<reference evidence="4 5" key="1">
    <citation type="submission" date="2016-10" db="EMBL/GenBank/DDBJ databases">
        <authorList>
            <person name="Varghese N."/>
            <person name="Submissions S."/>
        </authorList>
    </citation>
    <scope>NUCLEOTIDE SEQUENCE [LARGE SCALE GENOMIC DNA]</scope>
    <source>
        <strain evidence="4 5">DSM 18839</strain>
    </source>
</reference>
<dbReference type="EMBL" id="FNBW01000010">
    <property type="protein sequence ID" value="SDG07998.1"/>
    <property type="molecule type" value="Genomic_DNA"/>
</dbReference>
<dbReference type="SUPFAM" id="SSF53850">
    <property type="entry name" value="Periplasmic binding protein-like II"/>
    <property type="match status" value="1"/>
</dbReference>
<dbReference type="InterPro" id="IPR017797">
    <property type="entry name" value="Phosphnate-bd"/>
</dbReference>
<comment type="similarity">
    <text evidence="1">Belongs to the phosphate/phosphite/phosphonate binding protein family.</text>
</comment>
<dbReference type="PANTHER" id="PTHR35841:SF1">
    <property type="entry name" value="PHOSPHONATES-BINDING PERIPLASMIC PROTEIN"/>
    <property type="match status" value="1"/>
</dbReference>
<evidence type="ECO:0000256" key="2">
    <source>
        <dbReference type="ARBA" id="ARBA00022729"/>
    </source>
</evidence>
<dbReference type="GO" id="GO:0015716">
    <property type="term" value="P:organic phosphonate transport"/>
    <property type="evidence" value="ECO:0007669"/>
    <property type="project" value="InterPro"/>
</dbReference>
<evidence type="ECO:0000256" key="3">
    <source>
        <dbReference type="SAM" id="SignalP"/>
    </source>
</evidence>
<protein>
    <submittedName>
        <fullName evidence="4">Phosphonate transport system substrate-binding protein</fullName>
    </submittedName>
</protein>